<feature type="transmembrane region" description="Helical" evidence="7">
    <location>
        <begin position="359"/>
        <end position="383"/>
    </location>
</feature>
<keyword evidence="10" id="KW-1185">Reference proteome</keyword>
<feature type="transmembrane region" description="Helical" evidence="7">
    <location>
        <begin position="60"/>
        <end position="80"/>
    </location>
</feature>
<dbReference type="GO" id="GO:0005886">
    <property type="term" value="C:plasma membrane"/>
    <property type="evidence" value="ECO:0007669"/>
    <property type="project" value="UniProtKB-SubCell"/>
</dbReference>
<dbReference type="AlphaFoldDB" id="A0A2W1JDE6"/>
<feature type="transmembrane region" description="Helical" evidence="7">
    <location>
        <begin position="192"/>
        <end position="209"/>
    </location>
</feature>
<reference evidence="9 10" key="1">
    <citation type="journal article" date="2018" name="Sci. Rep.">
        <title>A novel species of the marine cyanobacterium Acaryochloris with a unique pigment content and lifestyle.</title>
        <authorList>
            <person name="Partensky F."/>
            <person name="Six C."/>
            <person name="Ratin M."/>
            <person name="Garczarek L."/>
            <person name="Vaulot D."/>
            <person name="Probert I."/>
            <person name="Calteau A."/>
            <person name="Gourvil P."/>
            <person name="Marie D."/>
            <person name="Grebert T."/>
            <person name="Bouchier C."/>
            <person name="Le Panse S."/>
            <person name="Gachenot M."/>
            <person name="Rodriguez F."/>
            <person name="Garrido J.L."/>
        </authorList>
    </citation>
    <scope>NUCLEOTIDE SEQUENCE [LARGE SCALE GENOMIC DNA]</scope>
    <source>
        <strain evidence="9 10">RCC1774</strain>
    </source>
</reference>
<organism evidence="9 10">
    <name type="scientific">Acaryochloris thomasi RCC1774</name>
    <dbReference type="NCBI Taxonomy" id="1764569"/>
    <lineage>
        <taxon>Bacteria</taxon>
        <taxon>Bacillati</taxon>
        <taxon>Cyanobacteriota</taxon>
        <taxon>Cyanophyceae</taxon>
        <taxon>Acaryochloridales</taxon>
        <taxon>Acaryochloridaceae</taxon>
        <taxon>Acaryochloris</taxon>
        <taxon>Acaryochloris thomasi</taxon>
    </lineage>
</organism>
<dbReference type="GO" id="GO:0022857">
    <property type="term" value="F:transmembrane transporter activity"/>
    <property type="evidence" value="ECO:0007669"/>
    <property type="project" value="TreeGrafter"/>
</dbReference>
<evidence type="ECO:0000256" key="5">
    <source>
        <dbReference type="ARBA" id="ARBA00022989"/>
    </source>
</evidence>
<keyword evidence="5 7" id="KW-1133">Transmembrane helix</keyword>
<proteinExistence type="predicted"/>
<evidence type="ECO:0000256" key="4">
    <source>
        <dbReference type="ARBA" id="ARBA00022692"/>
    </source>
</evidence>
<evidence type="ECO:0000313" key="10">
    <source>
        <dbReference type="Proteomes" id="UP000248857"/>
    </source>
</evidence>
<protein>
    <submittedName>
        <fullName evidence="9">Sialic acid TRAP transporter permease protein SiaT</fullName>
    </submittedName>
</protein>
<dbReference type="PANTHER" id="PTHR33362">
    <property type="entry name" value="SIALIC ACID TRAP TRANSPORTER PERMEASE PROTEIN SIAT-RELATED"/>
    <property type="match status" value="1"/>
</dbReference>
<keyword evidence="2" id="KW-1003">Cell membrane</keyword>
<feature type="domain" description="TRAP C4-dicarboxylate transport system permease DctM subunit" evidence="8">
    <location>
        <begin position="66"/>
        <end position="506"/>
    </location>
</feature>
<evidence type="ECO:0000259" key="8">
    <source>
        <dbReference type="Pfam" id="PF06808"/>
    </source>
</evidence>
<keyword evidence="4 7" id="KW-0812">Transmembrane</keyword>
<feature type="transmembrane region" description="Helical" evidence="7">
    <location>
        <begin position="443"/>
        <end position="469"/>
    </location>
</feature>
<feature type="transmembrane region" description="Helical" evidence="7">
    <location>
        <begin position="6"/>
        <end position="24"/>
    </location>
</feature>
<evidence type="ECO:0000256" key="1">
    <source>
        <dbReference type="ARBA" id="ARBA00004429"/>
    </source>
</evidence>
<accession>A0A2W1JDE6</accession>
<evidence type="ECO:0000313" key="9">
    <source>
        <dbReference type="EMBL" id="PZD71873.1"/>
    </source>
</evidence>
<sequence length="516" mass="55070">MGIELLAAALFSIAVLLFALQVLVPQWDLRTAMTEGRILTLVTLVAAAGLYYFFWLDPQWLGPAMFVAALVLLVLGYPVAFSLGGVAILFALLGSSLEVFDDVMSYVVPLGDRLELFDFNLLTAMPERIFGMMSNYTLLAIPYFIFMGSMLEKSGLAEKLLETIGILFGPLRGGLALAVIFVGAMLAATTGVVAASVVAMGLISLPIMLRYGYNKELATGVIVASGTLGQIIPPSVVLVVLGDQLGVSVGDLFLGALLPGLMISAAFALHVIVVSLIKPEVAPALPAEVRNVKGLDLAQRVVTVMIPPLVLILLVLGSIFFGVATPTEAGALGALGAVLLAWANGQFTAPKLVEVSDATLRITSMVMMILVGSTAFSLVFRGLDGDRFMFDLLLNVPGGQMGFLLVSMLTVFSLGFFIDFFEIAFIVIPLFVPVARSLDIDLIWYGVLLGVNLQTSFLTPPFGFALFYLRGVAPPEIKTSEIYRGAVPFILLQLFVLVLLVAFPGIVNILPSLAQR</sequence>
<dbReference type="NCBIfam" id="TIGR00786">
    <property type="entry name" value="dctM"/>
    <property type="match status" value="1"/>
</dbReference>
<feature type="transmembrane region" description="Helical" evidence="7">
    <location>
        <begin position="163"/>
        <end position="186"/>
    </location>
</feature>
<dbReference type="Pfam" id="PF06808">
    <property type="entry name" value="DctM"/>
    <property type="match status" value="1"/>
</dbReference>
<gene>
    <name evidence="9" type="primary">siaT_1</name>
    <name evidence="9" type="ORF">C1752_04387</name>
</gene>
<comment type="caution">
    <text evidence="9">The sequence shown here is derived from an EMBL/GenBank/DDBJ whole genome shotgun (WGS) entry which is preliminary data.</text>
</comment>
<name>A0A2W1JDE6_9CYAN</name>
<evidence type="ECO:0000256" key="7">
    <source>
        <dbReference type="SAM" id="Phobius"/>
    </source>
</evidence>
<feature type="transmembrane region" description="Helical" evidence="7">
    <location>
        <begin position="36"/>
        <end position="54"/>
    </location>
</feature>
<evidence type="ECO:0000256" key="6">
    <source>
        <dbReference type="ARBA" id="ARBA00023136"/>
    </source>
</evidence>
<feature type="transmembrane region" description="Helical" evidence="7">
    <location>
        <begin position="253"/>
        <end position="277"/>
    </location>
</feature>
<dbReference type="InterPro" id="IPR010656">
    <property type="entry name" value="DctM"/>
</dbReference>
<feature type="transmembrane region" description="Helical" evidence="7">
    <location>
        <begin position="297"/>
        <end position="323"/>
    </location>
</feature>
<comment type="subcellular location">
    <subcellularLocation>
        <location evidence="1">Cell inner membrane</location>
        <topology evidence="1">Multi-pass membrane protein</topology>
    </subcellularLocation>
</comment>
<evidence type="ECO:0000256" key="3">
    <source>
        <dbReference type="ARBA" id="ARBA00022519"/>
    </source>
</evidence>
<feature type="transmembrane region" description="Helical" evidence="7">
    <location>
        <begin position="129"/>
        <end position="151"/>
    </location>
</feature>
<feature type="transmembrane region" description="Helical" evidence="7">
    <location>
        <begin position="221"/>
        <end position="241"/>
    </location>
</feature>
<keyword evidence="6 7" id="KW-0472">Membrane</keyword>
<evidence type="ECO:0000256" key="2">
    <source>
        <dbReference type="ARBA" id="ARBA00022475"/>
    </source>
</evidence>
<dbReference type="EMBL" id="PQWO01000013">
    <property type="protein sequence ID" value="PZD71873.1"/>
    <property type="molecule type" value="Genomic_DNA"/>
</dbReference>
<dbReference type="Proteomes" id="UP000248857">
    <property type="component" value="Unassembled WGS sequence"/>
</dbReference>
<dbReference type="PANTHER" id="PTHR33362:SF7">
    <property type="entry name" value="SLL1103 PROTEIN"/>
    <property type="match status" value="1"/>
</dbReference>
<keyword evidence="3" id="KW-0997">Cell inner membrane</keyword>
<dbReference type="InterPro" id="IPR004681">
    <property type="entry name" value="TRAP_DctM"/>
</dbReference>
<feature type="transmembrane region" description="Helical" evidence="7">
    <location>
        <begin position="489"/>
        <end position="510"/>
    </location>
</feature>
<feature type="transmembrane region" description="Helical" evidence="7">
    <location>
        <begin position="403"/>
        <end position="431"/>
    </location>
</feature>